<accession>A0A2A7A3G8</accession>
<evidence type="ECO:0000313" key="4">
    <source>
        <dbReference type="EMBL" id="PDX73602.1"/>
    </source>
</evidence>
<dbReference type="Gene3D" id="3.40.109.10">
    <property type="entry name" value="NADH Oxidase"/>
    <property type="match status" value="1"/>
</dbReference>
<dbReference type="PANTHER" id="PTHR43673:SF10">
    <property type="entry name" value="NADH DEHYDROGENASE_NAD(P)H NITROREDUCTASE XCC3605-RELATED"/>
    <property type="match status" value="1"/>
</dbReference>
<dbReference type="CDD" id="cd02062">
    <property type="entry name" value="Nitro_FMN_reductase"/>
    <property type="match status" value="1"/>
</dbReference>
<dbReference type="SUPFAM" id="SSF55469">
    <property type="entry name" value="FMN-dependent nitroreductase-like"/>
    <property type="match status" value="1"/>
</dbReference>
<reference evidence="4 5" key="1">
    <citation type="journal article" date="2017" name="Front. Microbiol.">
        <title>New Insights into the Diversity of the Genus Faecalibacterium.</title>
        <authorList>
            <person name="Benevides L."/>
            <person name="Burman S."/>
            <person name="Martin R."/>
            <person name="Robert V."/>
            <person name="Thomas M."/>
            <person name="Miquel S."/>
            <person name="Chain F."/>
            <person name="Sokol H."/>
            <person name="Bermudez-Humaran L.G."/>
            <person name="Morrison M."/>
            <person name="Langella P."/>
            <person name="Azevedo V.A."/>
            <person name="Chatel J.M."/>
            <person name="Soares S."/>
        </authorList>
    </citation>
    <scope>NUCLEOTIDE SEQUENCE [LARGE SCALE GENOMIC DNA]</scope>
    <source>
        <strain evidence="4 5">CNCM I 4546</strain>
    </source>
</reference>
<dbReference type="RefSeq" id="WP_097782488.1">
    <property type="nucleotide sequence ID" value="NZ_NMTV01000017.1"/>
</dbReference>
<protein>
    <submittedName>
        <fullName evidence="4">Nitroreductase</fullName>
    </submittedName>
</protein>
<dbReference type="AlphaFoldDB" id="A0A2A7A3G8"/>
<comment type="similarity">
    <text evidence="1">Belongs to the nitroreductase family.</text>
</comment>
<comment type="caution">
    <text evidence="4">The sequence shown here is derived from an EMBL/GenBank/DDBJ whole genome shotgun (WGS) entry which is preliminary data.</text>
</comment>
<evidence type="ECO:0000313" key="5">
    <source>
        <dbReference type="Proteomes" id="UP000219901"/>
    </source>
</evidence>
<gene>
    <name evidence="4" type="ORF">CGS55_02015</name>
</gene>
<sequence length="191" mass="20798">MSVMELLTTRRTYRRFAQKAVPQDVVDDIVQAVRLSSCGANRQAVRLVLVQSPEMVAKVQPLVKWAGYLPPEQGTPKADELPTFYAAVVQNTAIPGDLATDTGIALANMTLAAWDKGVGSCIMGAINKPALTALLGIEEPQKLAFMVAFGYPTHKAGIVPMTEQTGVKYYLDENRDYCVPKRSAEEIARSL</sequence>
<feature type="domain" description="Nitroreductase" evidence="3">
    <location>
        <begin position="8"/>
        <end position="151"/>
    </location>
</feature>
<proteinExistence type="inferred from homology"/>
<dbReference type="EMBL" id="NMTV01000017">
    <property type="protein sequence ID" value="PDX73602.1"/>
    <property type="molecule type" value="Genomic_DNA"/>
</dbReference>
<name>A0A2A7A3G8_9FIRM</name>
<dbReference type="InterPro" id="IPR029479">
    <property type="entry name" value="Nitroreductase"/>
</dbReference>
<evidence type="ECO:0000256" key="2">
    <source>
        <dbReference type="ARBA" id="ARBA00023002"/>
    </source>
</evidence>
<dbReference type="Pfam" id="PF00881">
    <property type="entry name" value="Nitroreductase"/>
    <property type="match status" value="1"/>
</dbReference>
<dbReference type="InterPro" id="IPR000415">
    <property type="entry name" value="Nitroreductase-like"/>
</dbReference>
<dbReference type="PANTHER" id="PTHR43673">
    <property type="entry name" value="NAD(P)H NITROREDUCTASE YDGI-RELATED"/>
    <property type="match status" value="1"/>
</dbReference>
<evidence type="ECO:0000259" key="3">
    <source>
        <dbReference type="Pfam" id="PF00881"/>
    </source>
</evidence>
<evidence type="ECO:0000256" key="1">
    <source>
        <dbReference type="ARBA" id="ARBA00007118"/>
    </source>
</evidence>
<keyword evidence="2" id="KW-0560">Oxidoreductase</keyword>
<dbReference type="GO" id="GO:0016491">
    <property type="term" value="F:oxidoreductase activity"/>
    <property type="evidence" value="ECO:0007669"/>
    <property type="project" value="UniProtKB-KW"/>
</dbReference>
<organism evidence="4 5">
    <name type="scientific">Faecalibacterium prausnitzii</name>
    <dbReference type="NCBI Taxonomy" id="853"/>
    <lineage>
        <taxon>Bacteria</taxon>
        <taxon>Bacillati</taxon>
        <taxon>Bacillota</taxon>
        <taxon>Clostridia</taxon>
        <taxon>Eubacteriales</taxon>
        <taxon>Oscillospiraceae</taxon>
        <taxon>Faecalibacterium</taxon>
    </lineage>
</organism>
<dbReference type="Proteomes" id="UP000219901">
    <property type="component" value="Unassembled WGS sequence"/>
</dbReference>